<accession>A0A3G2KA07</accession>
<protein>
    <submittedName>
        <fullName evidence="2">Uncharacterized protein</fullName>
    </submittedName>
</protein>
<evidence type="ECO:0000313" key="3">
    <source>
        <dbReference type="Proteomes" id="UP000266910"/>
    </source>
</evidence>
<evidence type="ECO:0000256" key="1">
    <source>
        <dbReference type="SAM" id="Phobius"/>
    </source>
</evidence>
<keyword evidence="1" id="KW-0472">Membrane</keyword>
<reference evidence="2 3" key="1">
    <citation type="submission" date="2018-09" db="EMBL/GenBank/DDBJ databases">
        <authorList>
            <person name="Rimple P.A."/>
            <person name="Stoner T.H."/>
            <person name="Garlena R.A."/>
            <person name="Russell D.A."/>
            <person name="Pope W.H."/>
            <person name="Jacobs-Sera D."/>
            <person name="Hatfull G.F."/>
        </authorList>
    </citation>
    <scope>NUCLEOTIDE SEQUENCE [LARGE SCALE GENOMIC DNA]</scope>
</reference>
<dbReference type="RefSeq" id="YP_010655847.1">
    <property type="nucleotide sequence ID" value="NC_070832.1"/>
</dbReference>
<keyword evidence="1" id="KW-0812">Transmembrane</keyword>
<organism evidence="2 3">
    <name type="scientific">Arthrobacter phage Auxilium</name>
    <dbReference type="NCBI Taxonomy" id="2419948"/>
    <lineage>
        <taxon>Viruses</taxon>
        <taxon>Duplodnaviria</taxon>
        <taxon>Heunggongvirae</taxon>
        <taxon>Uroviricota</taxon>
        <taxon>Caudoviricetes</taxon>
        <taxon>Richievirus</taxon>
        <taxon>Richievirus auxilium</taxon>
    </lineage>
</organism>
<feature type="transmembrane region" description="Helical" evidence="1">
    <location>
        <begin position="21"/>
        <end position="40"/>
    </location>
</feature>
<dbReference type="EMBL" id="MH834598">
    <property type="protein sequence ID" value="AYN55807.1"/>
    <property type="molecule type" value="Genomic_DNA"/>
</dbReference>
<proteinExistence type="predicted"/>
<evidence type="ECO:0000313" key="2">
    <source>
        <dbReference type="EMBL" id="AYN55807.1"/>
    </source>
</evidence>
<keyword evidence="1" id="KW-1133">Transmembrane helix</keyword>
<gene>
    <name evidence="2" type="primary">28</name>
    <name evidence="2" type="ORF">PBI_AUXILIUM_28</name>
</gene>
<dbReference type="KEGG" id="vg:77931719"/>
<feature type="transmembrane region" description="Helical" evidence="1">
    <location>
        <begin position="52"/>
        <end position="77"/>
    </location>
</feature>
<dbReference type="Proteomes" id="UP000266910">
    <property type="component" value="Genome"/>
</dbReference>
<keyword evidence="3" id="KW-1185">Reference proteome</keyword>
<dbReference type="GeneID" id="77931719"/>
<sequence>MADHVALSTQERNPWSAVARTFAAVIALIPILNGAAAILVDLLKPYEVALPAWVFPALNGVLVATAVLAAFVTRVLARPDVNEWLRKYLPLLAPEDKSTRS</sequence>
<name>A0A3G2KA07_9CAUD</name>